<feature type="transmembrane region" description="Helical" evidence="6">
    <location>
        <begin position="53"/>
        <end position="73"/>
    </location>
</feature>
<keyword evidence="8" id="KW-0378">Hydrolase</keyword>
<evidence type="ECO:0000256" key="4">
    <source>
        <dbReference type="ARBA" id="ARBA00022989"/>
    </source>
</evidence>
<feature type="domain" description="Prepilin type IV endopeptidase peptidase" evidence="7">
    <location>
        <begin position="8"/>
        <end position="113"/>
    </location>
</feature>
<name>A0A7W8EPH6_9HYPH</name>
<proteinExistence type="predicted"/>
<keyword evidence="9" id="KW-1185">Reference proteome</keyword>
<comment type="caution">
    <text evidence="8">The sequence shown here is derived from an EMBL/GenBank/DDBJ whole genome shotgun (WGS) entry which is preliminary data.</text>
</comment>
<dbReference type="Pfam" id="PF01478">
    <property type="entry name" value="Peptidase_A24"/>
    <property type="match status" value="1"/>
</dbReference>
<keyword evidence="5 6" id="KW-0472">Membrane</keyword>
<evidence type="ECO:0000313" key="9">
    <source>
        <dbReference type="Proteomes" id="UP000531231"/>
    </source>
</evidence>
<evidence type="ECO:0000256" key="5">
    <source>
        <dbReference type="ARBA" id="ARBA00023136"/>
    </source>
</evidence>
<feature type="transmembrane region" description="Helical" evidence="6">
    <location>
        <begin position="142"/>
        <end position="158"/>
    </location>
</feature>
<comment type="subcellular location">
    <subcellularLocation>
        <location evidence="1">Cell membrane</location>
        <topology evidence="1">Multi-pass membrane protein</topology>
    </subcellularLocation>
</comment>
<dbReference type="GO" id="GO:0004190">
    <property type="term" value="F:aspartic-type endopeptidase activity"/>
    <property type="evidence" value="ECO:0007669"/>
    <property type="project" value="UniProtKB-EC"/>
</dbReference>
<evidence type="ECO:0000256" key="2">
    <source>
        <dbReference type="ARBA" id="ARBA00022475"/>
    </source>
</evidence>
<keyword evidence="4 6" id="KW-1133">Transmembrane helix</keyword>
<evidence type="ECO:0000256" key="1">
    <source>
        <dbReference type="ARBA" id="ARBA00004651"/>
    </source>
</evidence>
<evidence type="ECO:0000259" key="7">
    <source>
        <dbReference type="Pfam" id="PF01478"/>
    </source>
</evidence>
<dbReference type="PANTHER" id="PTHR36506:SF1">
    <property type="entry name" value="PREFLAGELLIN PEPTIDASE"/>
    <property type="match status" value="1"/>
</dbReference>
<evidence type="ECO:0000256" key="6">
    <source>
        <dbReference type="SAM" id="Phobius"/>
    </source>
</evidence>
<keyword evidence="2" id="KW-1003">Cell membrane</keyword>
<sequence length="165" mass="17763">MLAFLTALIFCGTMIYAAVSDLLFMKIRNIACLLFAAAFLVLAPLYGLPTKDIFLHIAAGAIALAICFALFFINAMGGGDAKLISATALWTGFSVSLADYLLISAITGGILTLCILLLRKFIDRSKIEHIAFLYRLSDPKKGIPYGIALAIAGLWIYPDLALVRA</sequence>
<dbReference type="InterPro" id="IPR052218">
    <property type="entry name" value="Preflagellin_Peptidase"/>
</dbReference>
<gene>
    <name evidence="8" type="ORF">HNQ68_000844</name>
</gene>
<reference evidence="8 9" key="1">
    <citation type="submission" date="2020-08" db="EMBL/GenBank/DDBJ databases">
        <title>Genomic Encyclopedia of Type Strains, Phase IV (KMG-IV): sequencing the most valuable type-strain genomes for metagenomic binning, comparative biology and taxonomic classification.</title>
        <authorList>
            <person name="Goeker M."/>
        </authorList>
    </citation>
    <scope>NUCLEOTIDE SEQUENCE [LARGE SCALE GENOMIC DNA]</scope>
    <source>
        <strain evidence="8 9">DSM 25620</strain>
    </source>
</reference>
<dbReference type="EMBL" id="JACHIL010000001">
    <property type="protein sequence ID" value="MBB5090332.1"/>
    <property type="molecule type" value="Genomic_DNA"/>
</dbReference>
<dbReference type="Gene3D" id="1.20.120.1220">
    <property type="match status" value="1"/>
</dbReference>
<evidence type="ECO:0000313" key="8">
    <source>
        <dbReference type="EMBL" id="MBB5090332.1"/>
    </source>
</evidence>
<dbReference type="EC" id="3.4.23.43" evidence="8"/>
<dbReference type="InterPro" id="IPR000045">
    <property type="entry name" value="Prepilin_IV_endopep_pep"/>
</dbReference>
<dbReference type="AlphaFoldDB" id="A0A7W8EPH6"/>
<dbReference type="GO" id="GO:0005886">
    <property type="term" value="C:plasma membrane"/>
    <property type="evidence" value="ECO:0007669"/>
    <property type="project" value="UniProtKB-SubCell"/>
</dbReference>
<feature type="transmembrane region" description="Helical" evidence="6">
    <location>
        <begin position="100"/>
        <end position="122"/>
    </location>
</feature>
<dbReference type="PANTHER" id="PTHR36506">
    <property type="entry name" value="PREFLAGELLIN PEPTIDASE"/>
    <property type="match status" value="1"/>
</dbReference>
<feature type="transmembrane region" description="Helical" evidence="6">
    <location>
        <begin position="27"/>
        <end position="46"/>
    </location>
</feature>
<organism evidence="8 9">
    <name type="scientific">Pseudochrobactrum saccharolyticum</name>
    <dbReference type="NCBI Taxonomy" id="354352"/>
    <lineage>
        <taxon>Bacteria</taxon>
        <taxon>Pseudomonadati</taxon>
        <taxon>Pseudomonadota</taxon>
        <taxon>Alphaproteobacteria</taxon>
        <taxon>Hyphomicrobiales</taxon>
        <taxon>Brucellaceae</taxon>
        <taxon>Pseudochrobactrum</taxon>
    </lineage>
</organism>
<accession>A0A7W8EPH6</accession>
<dbReference type="RefSeq" id="WP_151158776.1">
    <property type="nucleotide sequence ID" value="NZ_JACHIL010000001.1"/>
</dbReference>
<dbReference type="Proteomes" id="UP000531231">
    <property type="component" value="Unassembled WGS sequence"/>
</dbReference>
<keyword evidence="3 6" id="KW-0812">Transmembrane</keyword>
<protein>
    <submittedName>
        <fullName evidence="8">Prepilin peptidase CpaA</fullName>
        <ecNumber evidence="8">3.4.23.43</ecNumber>
    </submittedName>
</protein>
<evidence type="ECO:0000256" key="3">
    <source>
        <dbReference type="ARBA" id="ARBA00022692"/>
    </source>
</evidence>